<reference evidence="1 2" key="1">
    <citation type="submission" date="2021-06" db="EMBL/GenBank/DDBJ databases">
        <authorList>
            <person name="Palmer J.M."/>
        </authorList>
    </citation>
    <scope>NUCLEOTIDE SEQUENCE [LARGE SCALE GENOMIC DNA]</scope>
    <source>
        <strain evidence="1 2">XR_2019</strain>
        <tissue evidence="1">Muscle</tissue>
    </source>
</reference>
<comment type="caution">
    <text evidence="1">The sequence shown here is derived from an EMBL/GenBank/DDBJ whole genome shotgun (WGS) entry which is preliminary data.</text>
</comment>
<accession>A0ABV0WMD3</accession>
<evidence type="ECO:0000313" key="1">
    <source>
        <dbReference type="EMBL" id="MEQ2269617.1"/>
    </source>
</evidence>
<dbReference type="Proteomes" id="UP001444071">
    <property type="component" value="Unassembled WGS sequence"/>
</dbReference>
<protein>
    <submittedName>
        <fullName evidence="1">Uncharacterized protein</fullName>
    </submittedName>
</protein>
<evidence type="ECO:0000313" key="2">
    <source>
        <dbReference type="Proteomes" id="UP001444071"/>
    </source>
</evidence>
<dbReference type="EMBL" id="JAHRIM010052347">
    <property type="protein sequence ID" value="MEQ2269617.1"/>
    <property type="molecule type" value="Genomic_DNA"/>
</dbReference>
<sequence>MDFFFLRIFSALEAFIFDSRQTGRRGKERGRHSVKVTGSGTRTRDGRFEDYSLYMWLHTNPYTTSAAPRTEETFKSLWNLLPVLLGLKTVFSRDDMDVCFLLPPQVAITINLPYEMVVFVDNSILYIILHRSWTKTI</sequence>
<name>A0ABV0WMD3_9TELE</name>
<gene>
    <name evidence="1" type="ORF">XENORESO_006910</name>
</gene>
<organism evidence="1 2">
    <name type="scientific">Xenotaenia resolanae</name>
    <dbReference type="NCBI Taxonomy" id="208358"/>
    <lineage>
        <taxon>Eukaryota</taxon>
        <taxon>Metazoa</taxon>
        <taxon>Chordata</taxon>
        <taxon>Craniata</taxon>
        <taxon>Vertebrata</taxon>
        <taxon>Euteleostomi</taxon>
        <taxon>Actinopterygii</taxon>
        <taxon>Neopterygii</taxon>
        <taxon>Teleostei</taxon>
        <taxon>Neoteleostei</taxon>
        <taxon>Acanthomorphata</taxon>
        <taxon>Ovalentaria</taxon>
        <taxon>Atherinomorphae</taxon>
        <taxon>Cyprinodontiformes</taxon>
        <taxon>Goodeidae</taxon>
        <taxon>Xenotaenia</taxon>
    </lineage>
</organism>
<proteinExistence type="predicted"/>
<keyword evidence="2" id="KW-1185">Reference proteome</keyword>